<feature type="repeat" description="WD" evidence="11">
    <location>
        <begin position="99"/>
        <end position="142"/>
    </location>
</feature>
<dbReference type="InterPro" id="IPR036322">
    <property type="entry name" value="WD40_repeat_dom_sf"/>
</dbReference>
<feature type="transmembrane region" description="Helical" evidence="12">
    <location>
        <begin position="529"/>
        <end position="554"/>
    </location>
</feature>
<keyword evidence="3" id="KW-0813">Transport</keyword>
<dbReference type="SMART" id="SM00320">
    <property type="entry name" value="WD40"/>
    <property type="match status" value="6"/>
</dbReference>
<comment type="similarity">
    <text evidence="9">Belongs to the WD repeat peroxin-7 family.</text>
</comment>
<dbReference type="Gene3D" id="2.130.10.10">
    <property type="entry name" value="YVTN repeat-like/Quinoprotein amine dehydrogenase"/>
    <property type="match status" value="1"/>
</dbReference>
<name>A0A553QG96_9TELE</name>
<evidence type="ECO:0000256" key="5">
    <source>
        <dbReference type="ARBA" id="ARBA00022574"/>
    </source>
</evidence>
<evidence type="ECO:0000256" key="4">
    <source>
        <dbReference type="ARBA" id="ARBA00022490"/>
    </source>
</evidence>
<evidence type="ECO:0000256" key="3">
    <source>
        <dbReference type="ARBA" id="ARBA00022448"/>
    </source>
</evidence>
<evidence type="ECO:0000256" key="11">
    <source>
        <dbReference type="PROSITE-ProRule" id="PRU00221"/>
    </source>
</evidence>
<feature type="repeat" description="WD" evidence="11">
    <location>
        <begin position="186"/>
        <end position="222"/>
    </location>
</feature>
<dbReference type="STRING" id="623744.A0A553QG96"/>
<dbReference type="GO" id="GO:0005053">
    <property type="term" value="F:peroxisome matrix targeting signal-2 binding"/>
    <property type="evidence" value="ECO:0007669"/>
    <property type="project" value="InterPro"/>
</dbReference>
<evidence type="ECO:0000256" key="10">
    <source>
        <dbReference type="ARBA" id="ARBA00032565"/>
    </source>
</evidence>
<evidence type="ECO:0000256" key="12">
    <source>
        <dbReference type="SAM" id="Phobius"/>
    </source>
</evidence>
<keyword evidence="7" id="KW-0653">Protein transport</keyword>
<dbReference type="AlphaFoldDB" id="A0A553QG96"/>
<dbReference type="Pfam" id="PF00400">
    <property type="entry name" value="WD40"/>
    <property type="match status" value="5"/>
</dbReference>
<accession>A0A553QG96</accession>
<organism evidence="13 14">
    <name type="scientific">Danionella cerebrum</name>
    <dbReference type="NCBI Taxonomy" id="2873325"/>
    <lineage>
        <taxon>Eukaryota</taxon>
        <taxon>Metazoa</taxon>
        <taxon>Chordata</taxon>
        <taxon>Craniata</taxon>
        <taxon>Vertebrata</taxon>
        <taxon>Euteleostomi</taxon>
        <taxon>Actinopterygii</taxon>
        <taxon>Neopterygii</taxon>
        <taxon>Teleostei</taxon>
        <taxon>Ostariophysi</taxon>
        <taxon>Cypriniformes</taxon>
        <taxon>Danionidae</taxon>
        <taxon>Danioninae</taxon>
        <taxon>Danionella</taxon>
    </lineage>
</organism>
<dbReference type="InterPro" id="IPR015943">
    <property type="entry name" value="WD40/YVTN_repeat-like_dom_sf"/>
</dbReference>
<dbReference type="GO" id="GO:0005782">
    <property type="term" value="C:peroxisomal matrix"/>
    <property type="evidence" value="ECO:0007669"/>
    <property type="project" value="UniProtKB-SubCell"/>
</dbReference>
<dbReference type="PROSITE" id="PS00678">
    <property type="entry name" value="WD_REPEATS_1"/>
    <property type="match status" value="1"/>
</dbReference>
<evidence type="ECO:0000256" key="9">
    <source>
        <dbReference type="ARBA" id="ARBA00024017"/>
    </source>
</evidence>
<dbReference type="InterPro" id="IPR001680">
    <property type="entry name" value="WD40_rpt"/>
</dbReference>
<dbReference type="GO" id="GO:0016558">
    <property type="term" value="P:protein import into peroxisome matrix"/>
    <property type="evidence" value="ECO:0007669"/>
    <property type="project" value="InterPro"/>
</dbReference>
<evidence type="ECO:0000256" key="6">
    <source>
        <dbReference type="ARBA" id="ARBA00022737"/>
    </source>
</evidence>
<feature type="repeat" description="WD" evidence="11">
    <location>
        <begin position="65"/>
        <end position="88"/>
    </location>
</feature>
<keyword evidence="6" id="KW-0677">Repeat</keyword>
<dbReference type="EMBL" id="SRMA01026013">
    <property type="protein sequence ID" value="TRY88947.1"/>
    <property type="molecule type" value="Genomic_DNA"/>
</dbReference>
<dbReference type="OrthoDB" id="273771at2759"/>
<feature type="transmembrane region" description="Helical" evidence="12">
    <location>
        <begin position="566"/>
        <end position="583"/>
    </location>
</feature>
<protein>
    <recommendedName>
        <fullName evidence="10">Peroxin-7</fullName>
    </recommendedName>
</protein>
<evidence type="ECO:0000256" key="2">
    <source>
        <dbReference type="ARBA" id="ARBA00004514"/>
    </source>
</evidence>
<evidence type="ECO:0000256" key="8">
    <source>
        <dbReference type="ARBA" id="ARBA00023140"/>
    </source>
</evidence>
<keyword evidence="12" id="KW-0812">Transmembrane</keyword>
<dbReference type="CDD" id="cd00200">
    <property type="entry name" value="WD40"/>
    <property type="match status" value="1"/>
</dbReference>
<dbReference type="PROSITE" id="PS50082">
    <property type="entry name" value="WD_REPEATS_2"/>
    <property type="match status" value="5"/>
</dbReference>
<keyword evidence="12" id="KW-0472">Membrane</keyword>
<dbReference type="InterPro" id="IPR044536">
    <property type="entry name" value="PEX7"/>
</dbReference>
<feature type="repeat" description="WD" evidence="11">
    <location>
        <begin position="230"/>
        <end position="272"/>
    </location>
</feature>
<evidence type="ECO:0000256" key="7">
    <source>
        <dbReference type="ARBA" id="ARBA00022927"/>
    </source>
</evidence>
<keyword evidence="12" id="KW-1133">Transmembrane helix</keyword>
<feature type="transmembrane region" description="Helical" evidence="12">
    <location>
        <begin position="497"/>
        <end position="517"/>
    </location>
</feature>
<dbReference type="PANTHER" id="PTHR46027:SF1">
    <property type="entry name" value="PEROXISOMAL TARGETING SIGNAL 2 RECEPTOR"/>
    <property type="match status" value="1"/>
</dbReference>
<dbReference type="SUPFAM" id="SSF50978">
    <property type="entry name" value="WD40 repeat-like"/>
    <property type="match status" value="1"/>
</dbReference>
<comment type="subcellular location">
    <subcellularLocation>
        <location evidence="2">Cytoplasm</location>
        <location evidence="2">Cytosol</location>
    </subcellularLocation>
    <subcellularLocation>
        <location evidence="1">Peroxisome matrix</location>
    </subcellularLocation>
</comment>
<evidence type="ECO:0000313" key="14">
    <source>
        <dbReference type="Proteomes" id="UP000316079"/>
    </source>
</evidence>
<comment type="caution">
    <text evidence="13">The sequence shown here is derived from an EMBL/GenBank/DDBJ whole genome shotgun (WGS) entry which is preliminary data.</text>
</comment>
<gene>
    <name evidence="13" type="ORF">DNTS_008514</name>
</gene>
<dbReference type="PROSITE" id="PS50294">
    <property type="entry name" value="WD_REPEATS_REGION"/>
    <property type="match status" value="4"/>
</dbReference>
<dbReference type="GO" id="GO:0005829">
    <property type="term" value="C:cytosol"/>
    <property type="evidence" value="ECO:0007669"/>
    <property type="project" value="UniProtKB-SubCell"/>
</dbReference>
<dbReference type="InterPro" id="IPR019775">
    <property type="entry name" value="WD40_repeat_CS"/>
</dbReference>
<reference evidence="13 14" key="1">
    <citation type="journal article" date="2019" name="Sci. Data">
        <title>Hybrid genome assembly and annotation of Danionella translucida.</title>
        <authorList>
            <person name="Kadobianskyi M."/>
            <person name="Schulze L."/>
            <person name="Schuelke M."/>
            <person name="Judkewitz B."/>
        </authorList>
    </citation>
    <scope>NUCLEOTIDE SEQUENCE [LARGE SCALE GENOMIC DNA]</scope>
    <source>
        <strain evidence="13 14">Bolton</strain>
    </source>
</reference>
<keyword evidence="5 11" id="KW-0853">WD repeat</keyword>
<feature type="transmembrane region" description="Helical" evidence="12">
    <location>
        <begin position="595"/>
        <end position="616"/>
    </location>
</feature>
<dbReference type="InterPro" id="IPR020472">
    <property type="entry name" value="WD40_PAC1"/>
</dbReference>
<keyword evidence="4" id="KW-0963">Cytoplasm</keyword>
<dbReference type="PRINTS" id="PR00320">
    <property type="entry name" value="GPROTEINBRPT"/>
</dbReference>
<sequence length="761" mass="83886">MKSFKSPGRHGYAVEISPFLFSRLACASSQYYGIAGCGTLFVLDQRDADIALVRSFDWNDGLFDVTWSENNEHVLVTGGGDGALQIWDTANPQGPLQVLKGHTQEVYSVDWSQTRAENLVVSGSWDQTAKVWDPEQCQLLTTLQGHEGVIYSTIWSPHIPACFASASGDGMLRVWDVKAGSCRLVIPAHRSEILSCDWCKYDQNVLVTGAVDCSLRVWDLRNIRHPIAQMMGHSYAIRRVKFSPFNKTALASCSYDFTVRFWDYSKSQTLLETLEHHSEFVCGLDFNLHIPNQVVDCSWDETIKVFTPSCLAALSRLSLLHKKKTENIECALQFLRVTRRLREPLIGNHGTLQGTLAGHYSGRCAWIFFRLAKYFIKIPHHHLQLLVSDFNSVPDQRHCGAHAGGAEETGENRYTSVQLPVSESFCKCVYFGYFAVHVNPVVSEGTEFAHRCLPLVTLGIGVCVLKNGIPSAGVITAVLITTGGAALAGAGDLTGDPFGYVTGILAVIVHASYLVLIQKASADSDHGPLTAQYTIAVVATPVLFVCTIVSMDAIEMWTYEGWKNPYITGIFCICILIGCAMNFTTLHCTYINSAVTTSFVGVVKSIATITVGMLAFDDVMPTNLFVAGVVVNTVGSITYCVVKYYETQKKLAYQDMDESTKDQELPGEPYVEPAKSDEGVETLQNSLETVPNGSLTETADKEHIREWKVAESIEIERPGIPSDEPASQPLSNGYEGVMRTIRTINFLKKDTLLDNMEVQSP</sequence>
<feature type="transmembrane region" description="Helical" evidence="12">
    <location>
        <begin position="622"/>
        <end position="642"/>
    </location>
</feature>
<evidence type="ECO:0000256" key="1">
    <source>
        <dbReference type="ARBA" id="ARBA00004253"/>
    </source>
</evidence>
<feature type="repeat" description="WD" evidence="11">
    <location>
        <begin position="143"/>
        <end position="185"/>
    </location>
</feature>
<keyword evidence="8" id="KW-0576">Peroxisome</keyword>
<keyword evidence="14" id="KW-1185">Reference proteome</keyword>
<proteinExistence type="inferred from homology"/>
<evidence type="ECO:0000313" key="13">
    <source>
        <dbReference type="EMBL" id="TRY88947.1"/>
    </source>
</evidence>
<dbReference type="Proteomes" id="UP000316079">
    <property type="component" value="Unassembled WGS sequence"/>
</dbReference>
<dbReference type="PANTHER" id="PTHR46027">
    <property type="entry name" value="PEROXISOMAL TARGETING SIGNAL 2 RECEPTOR"/>
    <property type="match status" value="1"/>
</dbReference>